<evidence type="ECO:0000313" key="3">
    <source>
        <dbReference type="Proteomes" id="UP000195766"/>
    </source>
</evidence>
<dbReference type="AlphaFoldDB" id="A0A1R4FZF3"/>
<dbReference type="Proteomes" id="UP000195766">
    <property type="component" value="Unassembled WGS sequence"/>
</dbReference>
<dbReference type="Pfam" id="PF05960">
    <property type="entry name" value="DUF885"/>
    <property type="match status" value="1"/>
</dbReference>
<evidence type="ECO:0000256" key="1">
    <source>
        <dbReference type="SAM" id="SignalP"/>
    </source>
</evidence>
<evidence type="ECO:0000313" key="2">
    <source>
        <dbReference type="EMBL" id="SJM61237.1"/>
    </source>
</evidence>
<dbReference type="OrthoDB" id="9763405at2"/>
<dbReference type="InterPro" id="IPR010281">
    <property type="entry name" value="DUF885"/>
</dbReference>
<gene>
    <name evidence="2" type="ORF">FM111_08150</name>
</gene>
<dbReference type="PANTHER" id="PTHR33361">
    <property type="entry name" value="GLR0591 PROTEIN"/>
    <property type="match status" value="1"/>
</dbReference>
<evidence type="ECO:0008006" key="4">
    <source>
        <dbReference type="Google" id="ProtNLM"/>
    </source>
</evidence>
<keyword evidence="1" id="KW-0732">Signal</keyword>
<proteinExistence type="predicted"/>
<dbReference type="PANTHER" id="PTHR33361:SF2">
    <property type="entry name" value="DUF885 DOMAIN-CONTAINING PROTEIN"/>
    <property type="match status" value="1"/>
</dbReference>
<protein>
    <recommendedName>
        <fullName evidence="4">DUF885 domain-containing protein</fullName>
    </recommendedName>
</protein>
<sequence length="599" mass="66948">MRTLLLTACAVSSILVGAAPALAADVSPPAARMQEAGTRLKALYEAETDAGMARYGIVKRADGEYSPAVRHENVDPASQQERLTYVRGLLRQLDAIPLDDLSAEDRINAAVFRTNLEHALVDGQFRQWEMPFNSDSSFWTYLDQPGALRTAEEYRAYISRMRDTPRYFDQHLSNMRDGLARGFSVPRVTLEGREASITNFITDTAEANAFYAAFRQMPATIPAEEQTRLRAEAAAAVNEAVIPAYKVLLAFYLDEYQPRARTGLAARDMPDGAAYYEAQVRKYTTLELSGEEIHQIGLSEVARIQAEMRQTMADAGFQGSFDEFLHFLRTDPQFYAKTPDELMMVSAWVAKRADGQIGKLIGALPRRRFTIIPVPDALAPFYTAGRGGLESCQMNTYDLPSRPLYNIPALTLHECAPGHSFQMALAEEQADGPAFRRHTYFSGYGEGWGLYTEWLGVEMGIYRTPYENFGRLSYEMWRAARLVIDTGVHLKGWSREQAIDYLAGHTALSRHEVETEVDRYISWPGQALSYKLGELTIRRLRTEAEAALGENFDPRPFHDEILALGSVPLTTLEEHMRAYIARGGKPPEAAQGVVAPPQS</sequence>
<dbReference type="RefSeq" id="WP_087140487.1">
    <property type="nucleotide sequence ID" value="NZ_FUIE01000044.1"/>
</dbReference>
<accession>A0A1R4FZF3</accession>
<feature type="signal peptide" evidence="1">
    <location>
        <begin position="1"/>
        <end position="23"/>
    </location>
</feature>
<organism evidence="2 3">
    <name type="scientific">Brevundimonas diminuta 3F5N</name>
    <dbReference type="NCBI Taxonomy" id="1255603"/>
    <lineage>
        <taxon>Bacteria</taxon>
        <taxon>Pseudomonadati</taxon>
        <taxon>Pseudomonadota</taxon>
        <taxon>Alphaproteobacteria</taxon>
        <taxon>Caulobacterales</taxon>
        <taxon>Caulobacteraceae</taxon>
        <taxon>Brevundimonas</taxon>
    </lineage>
</organism>
<name>A0A1R4FZF3_BREDI</name>
<feature type="chain" id="PRO_5013249694" description="DUF885 domain-containing protein" evidence="1">
    <location>
        <begin position="24"/>
        <end position="599"/>
    </location>
</feature>
<dbReference type="EMBL" id="FUIE01000044">
    <property type="protein sequence ID" value="SJM61237.1"/>
    <property type="molecule type" value="Genomic_DNA"/>
</dbReference>
<reference evidence="2 3" key="1">
    <citation type="submission" date="2017-02" db="EMBL/GenBank/DDBJ databases">
        <authorList>
            <person name="Peterson S.W."/>
        </authorList>
    </citation>
    <scope>NUCLEOTIDE SEQUENCE [LARGE SCALE GENOMIC DNA]</scope>
    <source>
        <strain evidence="2 3">3F5N</strain>
    </source>
</reference>